<comment type="caution">
    <text evidence="1">The sequence shown here is derived from an EMBL/GenBank/DDBJ whole genome shotgun (WGS) entry which is preliminary data.</text>
</comment>
<name>A0ABU8B3U7_9BRAD</name>
<sequence length="59" mass="5952">MSMNVTTDRVKVVMRLGSGEAKAVEPVLQATNLSKQHGSVTVLAEVTLGGGLGDGNGAV</sequence>
<protein>
    <submittedName>
        <fullName evidence="1">Uncharacterized protein</fullName>
    </submittedName>
</protein>
<evidence type="ECO:0000313" key="2">
    <source>
        <dbReference type="Proteomes" id="UP001364224"/>
    </source>
</evidence>
<keyword evidence="2" id="KW-1185">Reference proteome</keyword>
<reference evidence="1 2" key="1">
    <citation type="submission" date="2024-02" db="EMBL/GenBank/DDBJ databases">
        <title>Adaptive strategies in a cosmopolitan and abundant soil bacterium.</title>
        <authorList>
            <person name="Carini P."/>
        </authorList>
    </citation>
    <scope>NUCLEOTIDE SEQUENCE [LARGE SCALE GENOMIC DNA]</scope>
    <source>
        <strain evidence="1 2">AZCC 1608</strain>
    </source>
</reference>
<dbReference type="EMBL" id="JAZHRV010000001">
    <property type="protein sequence ID" value="MEH2553204.1"/>
    <property type="molecule type" value="Genomic_DNA"/>
</dbReference>
<organism evidence="1 2">
    <name type="scientific">Bradyrhizobium algeriense</name>
    <dbReference type="NCBI Taxonomy" id="634784"/>
    <lineage>
        <taxon>Bacteria</taxon>
        <taxon>Pseudomonadati</taxon>
        <taxon>Pseudomonadota</taxon>
        <taxon>Alphaproteobacteria</taxon>
        <taxon>Hyphomicrobiales</taxon>
        <taxon>Nitrobacteraceae</taxon>
        <taxon>Bradyrhizobium</taxon>
    </lineage>
</organism>
<proteinExistence type="predicted"/>
<accession>A0ABU8B3U7</accession>
<evidence type="ECO:0000313" key="1">
    <source>
        <dbReference type="EMBL" id="MEH2553204.1"/>
    </source>
</evidence>
<gene>
    <name evidence="1" type="ORF">V1286_000733</name>
</gene>
<dbReference type="Proteomes" id="UP001364224">
    <property type="component" value="Unassembled WGS sequence"/>
</dbReference>